<dbReference type="InterPro" id="IPR036291">
    <property type="entry name" value="NAD(P)-bd_dom_sf"/>
</dbReference>
<dbReference type="PANTHER" id="PTHR24321:SF8">
    <property type="entry name" value="ESTRADIOL 17-BETA-DEHYDROGENASE 8-RELATED"/>
    <property type="match status" value="1"/>
</dbReference>
<evidence type="ECO:0000259" key="4">
    <source>
        <dbReference type="SMART" id="SM00822"/>
    </source>
</evidence>
<keyword evidence="6" id="KW-1185">Reference proteome</keyword>
<keyword evidence="3" id="KW-0520">NAD</keyword>
<dbReference type="Pfam" id="PF13561">
    <property type="entry name" value="adh_short_C2"/>
    <property type="match status" value="1"/>
</dbReference>
<proteinExistence type="inferred from homology"/>
<accession>A0A1H1ZZW3</accession>
<feature type="domain" description="Ketoreductase" evidence="4">
    <location>
        <begin position="7"/>
        <end position="174"/>
    </location>
</feature>
<sequence>MARLTGKTALVTGAAGGIGKATAERMAAEGATVIVADVQDELGAKTAADLGGHYLSLDVTSEAAWAQAVTTVQETFGGLDILVNNAGISDRDVLEDTALATYEKVVAVTQTSVFLGMRAFAPLLKAAPAASVVNISSIFGASGGFGSSPAYHAAKGAVRTLTKNIAIEWAPIGIQVNSVHPGFIETPMMGDTDRTPLAEVTPLGRVGRAEEVANAVLFLASDEASFVTGAELFVDGGYIAR</sequence>
<dbReference type="EMBL" id="LT629758">
    <property type="protein sequence ID" value="SDT39331.1"/>
    <property type="molecule type" value="Genomic_DNA"/>
</dbReference>
<evidence type="ECO:0000313" key="6">
    <source>
        <dbReference type="Proteomes" id="UP000198688"/>
    </source>
</evidence>
<dbReference type="PRINTS" id="PR00080">
    <property type="entry name" value="SDRFAMILY"/>
</dbReference>
<comment type="similarity">
    <text evidence="1">Belongs to the short-chain dehydrogenases/reductases (SDR) family.</text>
</comment>
<evidence type="ECO:0000313" key="5">
    <source>
        <dbReference type="EMBL" id="SDT39331.1"/>
    </source>
</evidence>
<evidence type="ECO:0000256" key="2">
    <source>
        <dbReference type="ARBA" id="ARBA00023002"/>
    </source>
</evidence>
<reference evidence="5 6" key="1">
    <citation type="submission" date="2016-10" db="EMBL/GenBank/DDBJ databases">
        <authorList>
            <person name="de Groot N.N."/>
        </authorList>
    </citation>
    <scope>NUCLEOTIDE SEQUENCE [LARGE SCALE GENOMIC DNA]</scope>
    <source>
        <strain evidence="5 6">DSM 43941</strain>
    </source>
</reference>
<keyword evidence="2" id="KW-0560">Oxidoreductase</keyword>
<evidence type="ECO:0000256" key="1">
    <source>
        <dbReference type="ARBA" id="ARBA00006484"/>
    </source>
</evidence>
<gene>
    <name evidence="5" type="ORF">SAMN04489716_3593</name>
</gene>
<dbReference type="AlphaFoldDB" id="A0A1H1ZZW3"/>
<dbReference type="RefSeq" id="WP_092545687.1">
    <property type="nucleotide sequence ID" value="NZ_BOMJ01000010.1"/>
</dbReference>
<dbReference type="PRINTS" id="PR00081">
    <property type="entry name" value="GDHRDH"/>
</dbReference>
<dbReference type="Gene3D" id="3.40.50.720">
    <property type="entry name" value="NAD(P)-binding Rossmann-like Domain"/>
    <property type="match status" value="1"/>
</dbReference>
<organism evidence="5 6">
    <name type="scientific">Actinoplanes derwentensis</name>
    <dbReference type="NCBI Taxonomy" id="113562"/>
    <lineage>
        <taxon>Bacteria</taxon>
        <taxon>Bacillati</taxon>
        <taxon>Actinomycetota</taxon>
        <taxon>Actinomycetes</taxon>
        <taxon>Micromonosporales</taxon>
        <taxon>Micromonosporaceae</taxon>
        <taxon>Actinoplanes</taxon>
    </lineage>
</organism>
<dbReference type="GO" id="GO:0016491">
    <property type="term" value="F:oxidoreductase activity"/>
    <property type="evidence" value="ECO:0007669"/>
    <property type="project" value="UniProtKB-KW"/>
</dbReference>
<dbReference type="FunFam" id="3.40.50.720:FF:000084">
    <property type="entry name" value="Short-chain dehydrogenase reductase"/>
    <property type="match status" value="1"/>
</dbReference>
<dbReference type="NCBIfam" id="NF005559">
    <property type="entry name" value="PRK07231.1"/>
    <property type="match status" value="1"/>
</dbReference>
<name>A0A1H1ZZW3_9ACTN</name>
<dbReference type="SUPFAM" id="SSF51735">
    <property type="entry name" value="NAD(P)-binding Rossmann-fold domains"/>
    <property type="match status" value="1"/>
</dbReference>
<dbReference type="PANTHER" id="PTHR24321">
    <property type="entry name" value="DEHYDROGENASES, SHORT CHAIN"/>
    <property type="match status" value="1"/>
</dbReference>
<dbReference type="InterPro" id="IPR057326">
    <property type="entry name" value="KR_dom"/>
</dbReference>
<evidence type="ECO:0000256" key="3">
    <source>
        <dbReference type="ARBA" id="ARBA00023027"/>
    </source>
</evidence>
<protein>
    <submittedName>
        <fullName evidence="5">NAD(P)-dependent dehydrogenase, short-chain alcohol dehydrogenase family</fullName>
    </submittedName>
</protein>
<dbReference type="InterPro" id="IPR002347">
    <property type="entry name" value="SDR_fam"/>
</dbReference>
<dbReference type="OrthoDB" id="3542748at2"/>
<dbReference type="SMART" id="SM00822">
    <property type="entry name" value="PKS_KR"/>
    <property type="match status" value="1"/>
</dbReference>
<dbReference type="STRING" id="113562.SAMN04489716_3593"/>
<dbReference type="Proteomes" id="UP000198688">
    <property type="component" value="Chromosome I"/>
</dbReference>